<keyword evidence="4 6" id="KW-0808">Transferase</keyword>
<evidence type="ECO:0000256" key="5">
    <source>
        <dbReference type="ARBA" id="ARBA00023136"/>
    </source>
</evidence>
<keyword evidence="7" id="KW-1185">Reference proteome</keyword>
<sequence>MQIKFIHIFDDDKFIDPTIKLFEEVIPEQSVYYVNKSKNTGFKYVKSSNVSRVDLSIQQEKRDLLQFINSDKSHVVFLHALESNKQSLVFEILPTIKKVWFIWGYDLYGNWPLLKKNIYQPSTKSLLNLKTDLKKNLIHNSLSFYLFQKRHLIKKFSRKGFHILNNAFDTSFYRAAQLMDYVVPVVPTEYSLIKKMNLKAQYAPFTYGCIEDLLGSKINESVSKQPNIIVGNSADPSNNHLEVLSELAKLDLHDRKVYVPLSYSGSLQYKEKVIEAGREFLGSNFFPLIDFMTLEEYNNILLSCGTLIFNHVRQQGVGNIITLGYLGATLFLNEESPVYSYYQSLEMKIFNVKDISSKLFYELNEQEEKSNKITFFDLYSRNAVHNKIKTLVQIVTH</sequence>
<name>A0A1M7ZUH0_9FLAO</name>
<evidence type="ECO:0000256" key="4">
    <source>
        <dbReference type="ARBA" id="ARBA00022679"/>
    </source>
</evidence>
<dbReference type="Proteomes" id="UP000184611">
    <property type="component" value="Unassembled WGS sequence"/>
</dbReference>
<evidence type="ECO:0000313" key="7">
    <source>
        <dbReference type="Proteomes" id="UP000184611"/>
    </source>
</evidence>
<dbReference type="OrthoDB" id="1083028at2"/>
<dbReference type="AlphaFoldDB" id="A0A1M7ZUH0"/>
<dbReference type="EMBL" id="FRYK01000001">
    <property type="protein sequence ID" value="SHO72518.1"/>
    <property type="molecule type" value="Genomic_DNA"/>
</dbReference>
<keyword evidence="5" id="KW-0472">Membrane</keyword>
<evidence type="ECO:0000256" key="1">
    <source>
        <dbReference type="ARBA" id="ARBA00022475"/>
    </source>
</evidence>
<proteinExistence type="predicted"/>
<dbReference type="STRING" id="416016.SAMN05443547_0852"/>
<reference evidence="7" key="1">
    <citation type="submission" date="2016-12" db="EMBL/GenBank/DDBJ databases">
        <authorList>
            <person name="Varghese N."/>
            <person name="Submissions S."/>
        </authorList>
    </citation>
    <scope>NUCLEOTIDE SEQUENCE [LARGE SCALE GENOMIC DNA]</scope>
    <source>
        <strain evidence="7">DSM 18830</strain>
    </source>
</reference>
<protein>
    <submittedName>
        <fullName evidence="6">4-alpha-L-fucosyltransferase glycosyl transferase group 56</fullName>
    </submittedName>
</protein>
<gene>
    <name evidence="6" type="ORF">SAMN05443547_0852</name>
</gene>
<organism evidence="6 7">
    <name type="scientific">Flavobacterium cucumis</name>
    <dbReference type="NCBI Taxonomy" id="416016"/>
    <lineage>
        <taxon>Bacteria</taxon>
        <taxon>Pseudomonadati</taxon>
        <taxon>Bacteroidota</taxon>
        <taxon>Flavobacteriia</taxon>
        <taxon>Flavobacteriales</taxon>
        <taxon>Flavobacteriaceae</taxon>
        <taxon>Flavobacterium</taxon>
    </lineage>
</organism>
<evidence type="ECO:0000256" key="3">
    <source>
        <dbReference type="ARBA" id="ARBA00022676"/>
    </source>
</evidence>
<evidence type="ECO:0000313" key="6">
    <source>
        <dbReference type="EMBL" id="SHO72518.1"/>
    </source>
</evidence>
<keyword evidence="3 6" id="KW-0328">Glycosyltransferase</keyword>
<keyword evidence="1" id="KW-1003">Cell membrane</keyword>
<dbReference type="Pfam" id="PF07429">
    <property type="entry name" value="Glyco_transf_56"/>
    <property type="match status" value="1"/>
</dbReference>
<dbReference type="GO" id="GO:0008417">
    <property type="term" value="F:fucosyltransferase activity"/>
    <property type="evidence" value="ECO:0007669"/>
    <property type="project" value="InterPro"/>
</dbReference>
<dbReference type="RefSeq" id="WP_073581716.1">
    <property type="nucleotide sequence ID" value="NZ_CBCSEA010000002.1"/>
</dbReference>
<dbReference type="InterPro" id="IPR009993">
    <property type="entry name" value="WecF"/>
</dbReference>
<accession>A0A1M7ZUH0</accession>
<evidence type="ECO:0000256" key="2">
    <source>
        <dbReference type="ARBA" id="ARBA00022519"/>
    </source>
</evidence>
<keyword evidence="2" id="KW-0997">Cell inner membrane</keyword>
<dbReference type="GO" id="GO:0009246">
    <property type="term" value="P:enterobacterial common antigen biosynthetic process"/>
    <property type="evidence" value="ECO:0007669"/>
    <property type="project" value="InterPro"/>
</dbReference>